<dbReference type="Gene3D" id="1.10.10.60">
    <property type="entry name" value="Homeodomain-like"/>
    <property type="match status" value="1"/>
</dbReference>
<keyword evidence="2 4" id="KW-0238">DNA-binding</keyword>
<name>A0A418WJP5_9SPHN</name>
<dbReference type="SUPFAM" id="SSF48498">
    <property type="entry name" value="Tetracyclin repressor-like, C-terminal domain"/>
    <property type="match status" value="1"/>
</dbReference>
<comment type="caution">
    <text evidence="6">The sequence shown here is derived from an EMBL/GenBank/DDBJ whole genome shotgun (WGS) entry which is preliminary data.</text>
</comment>
<feature type="DNA-binding region" description="H-T-H motif" evidence="4">
    <location>
        <begin position="29"/>
        <end position="48"/>
    </location>
</feature>
<reference evidence="6 7" key="1">
    <citation type="submission" date="2018-09" db="EMBL/GenBank/DDBJ databases">
        <authorList>
            <person name="Zhu H."/>
        </authorList>
    </citation>
    <scope>NUCLEOTIDE SEQUENCE [LARGE SCALE GENOMIC DNA]</scope>
    <source>
        <strain evidence="6 7">K2R01-6</strain>
    </source>
</reference>
<keyword evidence="3" id="KW-0804">Transcription</keyword>
<evidence type="ECO:0000256" key="1">
    <source>
        <dbReference type="ARBA" id="ARBA00023015"/>
    </source>
</evidence>
<dbReference type="InterPro" id="IPR041490">
    <property type="entry name" value="KstR2_TetR_C"/>
</dbReference>
<dbReference type="Proteomes" id="UP000286100">
    <property type="component" value="Unassembled WGS sequence"/>
</dbReference>
<feature type="domain" description="HTH tetR-type" evidence="5">
    <location>
        <begin position="6"/>
        <end position="66"/>
    </location>
</feature>
<dbReference type="Pfam" id="PF17932">
    <property type="entry name" value="TetR_C_24"/>
    <property type="match status" value="1"/>
</dbReference>
<sequence>MRQKTPGVRQSILEVAAALFAERGYAGTNLRDITNSLGMSRPGLYYHFPSKEKLLEALVEEITFSGQERSETIVHDAGASPRARLHQLVASSLQWMLEHGQLFRALAGSENDLPADLRTKHDDSKRAVLKSYIEVIEEGILTGHFRPVDATVVAFGIIGMCNWTAWWFKADGRRSLDAVKEELAEAAVRTVLRVDAHRTRSESLADAFRILREDISHLERLSSE</sequence>
<dbReference type="Pfam" id="PF00440">
    <property type="entry name" value="TetR_N"/>
    <property type="match status" value="1"/>
</dbReference>
<dbReference type="PROSITE" id="PS50977">
    <property type="entry name" value="HTH_TETR_2"/>
    <property type="match status" value="1"/>
</dbReference>
<dbReference type="InterPro" id="IPR001647">
    <property type="entry name" value="HTH_TetR"/>
</dbReference>
<evidence type="ECO:0000313" key="6">
    <source>
        <dbReference type="EMBL" id="RJF90273.1"/>
    </source>
</evidence>
<dbReference type="FunFam" id="1.10.10.60:FF:000141">
    <property type="entry name" value="TetR family transcriptional regulator"/>
    <property type="match status" value="1"/>
</dbReference>
<accession>A0A418WJP5</accession>
<dbReference type="InterPro" id="IPR009057">
    <property type="entry name" value="Homeodomain-like_sf"/>
</dbReference>
<organism evidence="6 7">
    <name type="scientific">Sphingomonas cavernae</name>
    <dbReference type="NCBI Taxonomy" id="2320861"/>
    <lineage>
        <taxon>Bacteria</taxon>
        <taxon>Pseudomonadati</taxon>
        <taxon>Pseudomonadota</taxon>
        <taxon>Alphaproteobacteria</taxon>
        <taxon>Sphingomonadales</taxon>
        <taxon>Sphingomonadaceae</taxon>
        <taxon>Sphingomonas</taxon>
    </lineage>
</organism>
<dbReference type="EMBL" id="QYUM01000003">
    <property type="protein sequence ID" value="RJF90273.1"/>
    <property type="molecule type" value="Genomic_DNA"/>
</dbReference>
<dbReference type="Gene3D" id="1.10.357.10">
    <property type="entry name" value="Tetracycline Repressor, domain 2"/>
    <property type="match status" value="1"/>
</dbReference>
<keyword evidence="7" id="KW-1185">Reference proteome</keyword>
<dbReference type="GO" id="GO:0000976">
    <property type="term" value="F:transcription cis-regulatory region binding"/>
    <property type="evidence" value="ECO:0007669"/>
    <property type="project" value="TreeGrafter"/>
</dbReference>
<dbReference type="InterPro" id="IPR036271">
    <property type="entry name" value="Tet_transcr_reg_TetR-rel_C_sf"/>
</dbReference>
<gene>
    <name evidence="6" type="ORF">D3876_08340</name>
</gene>
<dbReference type="RefSeq" id="WP_119761342.1">
    <property type="nucleotide sequence ID" value="NZ_QYUM01000003.1"/>
</dbReference>
<dbReference type="GO" id="GO:0003700">
    <property type="term" value="F:DNA-binding transcription factor activity"/>
    <property type="evidence" value="ECO:0007669"/>
    <property type="project" value="TreeGrafter"/>
</dbReference>
<proteinExistence type="predicted"/>
<evidence type="ECO:0000313" key="7">
    <source>
        <dbReference type="Proteomes" id="UP000286100"/>
    </source>
</evidence>
<dbReference type="SUPFAM" id="SSF46689">
    <property type="entry name" value="Homeodomain-like"/>
    <property type="match status" value="1"/>
</dbReference>
<dbReference type="InterPro" id="IPR050109">
    <property type="entry name" value="HTH-type_TetR-like_transc_reg"/>
</dbReference>
<dbReference type="PANTHER" id="PTHR30055">
    <property type="entry name" value="HTH-TYPE TRANSCRIPTIONAL REGULATOR RUTR"/>
    <property type="match status" value="1"/>
</dbReference>
<evidence type="ECO:0000256" key="2">
    <source>
        <dbReference type="ARBA" id="ARBA00023125"/>
    </source>
</evidence>
<keyword evidence="1" id="KW-0805">Transcription regulation</keyword>
<dbReference type="PRINTS" id="PR00455">
    <property type="entry name" value="HTHTETR"/>
</dbReference>
<protein>
    <submittedName>
        <fullName evidence="6">TetR/AcrR family transcriptional regulator</fullName>
    </submittedName>
</protein>
<dbReference type="PANTHER" id="PTHR30055:SF234">
    <property type="entry name" value="HTH-TYPE TRANSCRIPTIONAL REGULATOR BETI"/>
    <property type="match status" value="1"/>
</dbReference>
<evidence type="ECO:0000256" key="3">
    <source>
        <dbReference type="ARBA" id="ARBA00023163"/>
    </source>
</evidence>
<dbReference type="AlphaFoldDB" id="A0A418WJP5"/>
<evidence type="ECO:0000259" key="5">
    <source>
        <dbReference type="PROSITE" id="PS50977"/>
    </source>
</evidence>
<evidence type="ECO:0000256" key="4">
    <source>
        <dbReference type="PROSITE-ProRule" id="PRU00335"/>
    </source>
</evidence>